<gene>
    <name evidence="1" type="ORF">FDFOPPHA_00036</name>
</gene>
<dbReference type="AlphaFoldDB" id="A0A7G9Z7H7"/>
<name>A0A7G9Z7H7_9EURY</name>
<reference evidence="1" key="1">
    <citation type="submission" date="2020-06" db="EMBL/GenBank/DDBJ databases">
        <title>Unique genomic features of the anaerobic methanotrophic archaea.</title>
        <authorList>
            <person name="Chadwick G.L."/>
            <person name="Skennerton C.T."/>
            <person name="Laso-Perez R."/>
            <person name="Leu A.O."/>
            <person name="Speth D.R."/>
            <person name="Yu H."/>
            <person name="Morgan-Lang C."/>
            <person name="Hatzenpichler R."/>
            <person name="Goudeau D."/>
            <person name="Malmstrom R."/>
            <person name="Brazelton W.J."/>
            <person name="Woyke T."/>
            <person name="Hallam S.J."/>
            <person name="Tyson G.W."/>
            <person name="Wegener G."/>
            <person name="Boetius A."/>
            <person name="Orphan V."/>
        </authorList>
    </citation>
    <scope>NUCLEOTIDE SEQUENCE</scope>
</reference>
<protein>
    <submittedName>
        <fullName evidence="1">Uncharacterized protein</fullName>
    </submittedName>
</protein>
<accession>A0A7G9Z7H7</accession>
<evidence type="ECO:0000313" key="1">
    <source>
        <dbReference type="EMBL" id="QNO56211.1"/>
    </source>
</evidence>
<organism evidence="1">
    <name type="scientific">Candidatus Methanophaga sp. ANME-1 ERB7</name>
    <dbReference type="NCBI Taxonomy" id="2759913"/>
    <lineage>
        <taxon>Archaea</taxon>
        <taxon>Methanobacteriati</taxon>
        <taxon>Methanobacteriota</taxon>
        <taxon>Stenosarchaea group</taxon>
        <taxon>Methanomicrobia</taxon>
        <taxon>Candidatus Methanophagales</taxon>
        <taxon>Candidatus Methanophagaceae</taxon>
        <taxon>Candidatus Methanophaga</taxon>
    </lineage>
</organism>
<dbReference type="EMBL" id="MT631649">
    <property type="protein sequence ID" value="QNO56211.1"/>
    <property type="molecule type" value="Genomic_DNA"/>
</dbReference>
<sequence>MNAENALKQLSKVKYVVVTNPKGDITTSKISIPSTEQRQIMDVLEVEYIKSEI</sequence>
<proteinExistence type="predicted"/>